<organism evidence="2 3">
    <name type="scientific">Streptomyces lichenis</name>
    <dbReference type="NCBI Taxonomy" id="2306967"/>
    <lineage>
        <taxon>Bacteria</taxon>
        <taxon>Bacillati</taxon>
        <taxon>Actinomycetota</taxon>
        <taxon>Actinomycetes</taxon>
        <taxon>Kitasatosporales</taxon>
        <taxon>Streptomycetaceae</taxon>
        <taxon>Streptomyces</taxon>
    </lineage>
</organism>
<feature type="compositionally biased region" description="Pro residues" evidence="1">
    <location>
        <begin position="346"/>
        <end position="358"/>
    </location>
</feature>
<feature type="compositionally biased region" description="Basic residues" evidence="1">
    <location>
        <begin position="367"/>
        <end position="379"/>
    </location>
</feature>
<keyword evidence="3" id="KW-1185">Reference proteome</keyword>
<evidence type="ECO:0000313" key="2">
    <source>
        <dbReference type="EMBL" id="MCK8678743.1"/>
    </source>
</evidence>
<accession>A0ABT0IBQ4</accession>
<feature type="compositionally biased region" description="Low complexity" evidence="1">
    <location>
        <begin position="203"/>
        <end position="228"/>
    </location>
</feature>
<protein>
    <recommendedName>
        <fullName evidence="4">UL36 very large tegument protein</fullName>
    </recommendedName>
</protein>
<dbReference type="Proteomes" id="UP001522868">
    <property type="component" value="Unassembled WGS sequence"/>
</dbReference>
<feature type="compositionally biased region" description="Low complexity" evidence="1">
    <location>
        <begin position="312"/>
        <end position="330"/>
    </location>
</feature>
<dbReference type="EMBL" id="JALPTH010000013">
    <property type="protein sequence ID" value="MCK8678743.1"/>
    <property type="molecule type" value="Genomic_DNA"/>
</dbReference>
<proteinExistence type="predicted"/>
<evidence type="ECO:0008006" key="4">
    <source>
        <dbReference type="Google" id="ProtNLM"/>
    </source>
</evidence>
<reference evidence="2 3" key="1">
    <citation type="submission" date="2022-04" db="EMBL/GenBank/DDBJ databases">
        <title>Streptomyces sp. nov. LCR6-01 isolated from Lichen of Dirinaria sp.</title>
        <authorList>
            <person name="Kanchanasin P."/>
            <person name="Tanasupawat S."/>
            <person name="Phongsopitanun W."/>
        </authorList>
    </citation>
    <scope>NUCLEOTIDE SEQUENCE [LARGE SCALE GENOMIC DNA]</scope>
    <source>
        <strain evidence="2 3">LCR6-01</strain>
    </source>
</reference>
<name>A0ABT0IBQ4_9ACTN</name>
<sequence length="615" mass="62978">MSDPQLITGAAESAALLHRLTGLLDPADGWYGVFAGRDPEGLRACLDGTEIPPWDVVEALLYDLAVRYGPKAAERERPRAAAVHAAAAAAHDRRPGGRAALRERIRLMAGERERADRRRTALLDLLGRAVPGSAEAAGFTRELVWVRDDLARAEARTAELTARLTALGPAVHPSAAMDPAPARPDTVSARHSPAAMDPAPAGHSSAAMDPAPASHSPAAMDPAPAHDPYPGLATGSALRAPSPYSGPGAVPSVAGDPGPDPAFRAPGSYTGPDVRKPAWAPGPYSGPDATEPARAPGSYTLPPVAGEPGPFPAGLRAPGPGTAPPGAREPAPVHPDTGPGTEPSPVGEPPAAPVPVEPEAPVDPARHRARRRGRAGRPRGARYAWLDEVPEEPDPYGSEVEAAGPAALLGAPVTATAAPRGARFAPVVPEEAPPAPRPDPGPARQAVAALRRLRAGGRGGEAHALLCEAAAWPAELVPPLAGELGTAGLAADWATLLWEAASLPSERIAELGRALADAGRDRDAEALLRQGVARPTDETAAAVLALEDSGRTAHARALLDAFVGCRPAEEAARLAAYAPHRLVPLLLDAARAAAPAAPAREEALVHALRVSGLAG</sequence>
<evidence type="ECO:0000256" key="1">
    <source>
        <dbReference type="SAM" id="MobiDB-lite"/>
    </source>
</evidence>
<feature type="region of interest" description="Disordered" evidence="1">
    <location>
        <begin position="171"/>
        <end position="379"/>
    </location>
</feature>
<gene>
    <name evidence="2" type="ORF">M1O15_15365</name>
</gene>
<evidence type="ECO:0000313" key="3">
    <source>
        <dbReference type="Proteomes" id="UP001522868"/>
    </source>
</evidence>
<comment type="caution">
    <text evidence="2">The sequence shown here is derived from an EMBL/GenBank/DDBJ whole genome shotgun (WGS) entry which is preliminary data.</text>
</comment>
<dbReference type="RefSeq" id="WP_248634385.1">
    <property type="nucleotide sequence ID" value="NZ_JALPTH010000013.1"/>
</dbReference>